<dbReference type="AlphaFoldDB" id="A0A2A2T4W0"/>
<comment type="caution">
    <text evidence="1">The sequence shown here is derived from an EMBL/GenBank/DDBJ whole genome shotgun (WGS) entry which is preliminary data.</text>
</comment>
<gene>
    <name evidence="1" type="ORF">CLI92_09155</name>
</gene>
<dbReference type="SUPFAM" id="SSF103370">
    <property type="entry name" value="NinB"/>
    <property type="match status" value="1"/>
</dbReference>
<dbReference type="Gene3D" id="1.10.3790.10">
    <property type="entry name" value="NinB"/>
    <property type="match status" value="1"/>
</dbReference>
<proteinExistence type="predicted"/>
<reference evidence="1 2" key="1">
    <citation type="submission" date="2017-08" db="EMBL/GenBank/DDBJ databases">
        <title>WGS of Clinical strains of the CDC Group NO-1 linked to zoonotic infections in humans.</title>
        <authorList>
            <person name="Bernier A.-M."/>
            <person name="Bernard K."/>
        </authorList>
    </citation>
    <scope>NUCLEOTIDE SEQUENCE [LARGE SCALE GENOMIC DNA]</scope>
    <source>
        <strain evidence="1 2">NML91-0035</strain>
    </source>
</reference>
<dbReference type="InterPro" id="IPR036619">
    <property type="entry name" value="NinB_sf"/>
</dbReference>
<evidence type="ECO:0008006" key="3">
    <source>
        <dbReference type="Google" id="ProtNLM"/>
    </source>
</evidence>
<organism evidence="1 2">
    <name type="scientific">Vandammella animalimorsus</name>
    <dbReference type="NCBI Taxonomy" id="2029117"/>
    <lineage>
        <taxon>Bacteria</taxon>
        <taxon>Pseudomonadati</taxon>
        <taxon>Pseudomonadota</taxon>
        <taxon>Betaproteobacteria</taxon>
        <taxon>Burkholderiales</taxon>
        <taxon>Comamonadaceae</taxon>
        <taxon>Vandammella</taxon>
    </lineage>
</organism>
<name>A0A2A2T4W0_9BURK</name>
<sequence length="143" mass="16347">MESLELELHNRQQAWALMRSQLFPFLGAALQGGSRWVLRVSRRKRTLRQNRRYWGNGVLKQIAEQATVNGRMFDAQTWHEFFKRRFIGVVELPDGSVVGKSSTGLSTAEFCRFSDEVEAYAATELGVVFYDLLPHSAHAEDGR</sequence>
<dbReference type="EMBL" id="NTBI01000007">
    <property type="protein sequence ID" value="PAX16487.1"/>
    <property type="molecule type" value="Genomic_DNA"/>
</dbReference>
<dbReference type="Pfam" id="PF05772">
    <property type="entry name" value="NinB"/>
    <property type="match status" value="1"/>
</dbReference>
<accession>A0A2A2T4W0</accession>
<evidence type="ECO:0000313" key="1">
    <source>
        <dbReference type="EMBL" id="PAX16487.1"/>
    </source>
</evidence>
<evidence type="ECO:0000313" key="2">
    <source>
        <dbReference type="Proteomes" id="UP000217780"/>
    </source>
</evidence>
<protein>
    <recommendedName>
        <fullName evidence="3">Recombinase</fullName>
    </recommendedName>
</protein>
<dbReference type="InterPro" id="IPR008711">
    <property type="entry name" value="Recombinase_NinB"/>
</dbReference>
<dbReference type="Proteomes" id="UP000217780">
    <property type="component" value="Unassembled WGS sequence"/>
</dbReference>